<organism evidence="1 2">
    <name type="scientific">Panagrolaimus sp. PS1159</name>
    <dbReference type="NCBI Taxonomy" id="55785"/>
    <lineage>
        <taxon>Eukaryota</taxon>
        <taxon>Metazoa</taxon>
        <taxon>Ecdysozoa</taxon>
        <taxon>Nematoda</taxon>
        <taxon>Chromadorea</taxon>
        <taxon>Rhabditida</taxon>
        <taxon>Tylenchina</taxon>
        <taxon>Panagrolaimomorpha</taxon>
        <taxon>Panagrolaimoidea</taxon>
        <taxon>Panagrolaimidae</taxon>
        <taxon>Panagrolaimus</taxon>
    </lineage>
</organism>
<sequence>MVSFNDLMAIASNFLPKNSSKIITTSTAEELFKIPHFLSLDKFGMFEIPETFDIKSFYDHIKVNEKTKIDLDFSRQISNEYKTQLQTIVYEIIETEYLGYKMTRIDFSGMTNDSREKMFDLYGHT</sequence>
<proteinExistence type="predicted"/>
<protein>
    <submittedName>
        <fullName evidence="2">Uncharacterized protein</fullName>
    </submittedName>
</protein>
<dbReference type="Proteomes" id="UP000887580">
    <property type="component" value="Unplaced"/>
</dbReference>
<name>A0AC35GW22_9BILA</name>
<accession>A0AC35GW22</accession>
<evidence type="ECO:0000313" key="1">
    <source>
        <dbReference type="Proteomes" id="UP000887580"/>
    </source>
</evidence>
<evidence type="ECO:0000313" key="2">
    <source>
        <dbReference type="WBParaSite" id="PS1159_v2.g9319.t1"/>
    </source>
</evidence>
<reference evidence="2" key="1">
    <citation type="submission" date="2022-11" db="UniProtKB">
        <authorList>
            <consortium name="WormBaseParasite"/>
        </authorList>
    </citation>
    <scope>IDENTIFICATION</scope>
</reference>
<dbReference type="WBParaSite" id="PS1159_v2.g9319.t1">
    <property type="protein sequence ID" value="PS1159_v2.g9319.t1"/>
    <property type="gene ID" value="PS1159_v2.g9319"/>
</dbReference>